<dbReference type="InterPro" id="IPR013767">
    <property type="entry name" value="PAS_fold"/>
</dbReference>
<dbReference type="PRINTS" id="PR00344">
    <property type="entry name" value="BCTRLSENSOR"/>
</dbReference>
<keyword evidence="19" id="KW-1185">Reference proteome</keyword>
<dbReference type="Gene3D" id="1.10.287.130">
    <property type="match status" value="1"/>
</dbReference>
<keyword evidence="7 14" id="KW-0812">Transmembrane</keyword>
<feature type="domain" description="PAS" evidence="16">
    <location>
        <begin position="133"/>
        <end position="206"/>
    </location>
</feature>
<evidence type="ECO:0000313" key="19">
    <source>
        <dbReference type="Proteomes" id="UP000306477"/>
    </source>
</evidence>
<evidence type="ECO:0000256" key="8">
    <source>
        <dbReference type="ARBA" id="ARBA00022741"/>
    </source>
</evidence>
<dbReference type="CDD" id="cd00130">
    <property type="entry name" value="PAS"/>
    <property type="match status" value="1"/>
</dbReference>
<evidence type="ECO:0000256" key="10">
    <source>
        <dbReference type="ARBA" id="ARBA00022840"/>
    </source>
</evidence>
<proteinExistence type="predicted"/>
<dbReference type="InterPro" id="IPR003660">
    <property type="entry name" value="HAMP_dom"/>
</dbReference>
<evidence type="ECO:0000259" key="16">
    <source>
        <dbReference type="PROSITE" id="PS50112"/>
    </source>
</evidence>
<dbReference type="GO" id="GO:0000155">
    <property type="term" value="F:phosphorelay sensor kinase activity"/>
    <property type="evidence" value="ECO:0007669"/>
    <property type="project" value="InterPro"/>
</dbReference>
<dbReference type="CDD" id="cd00075">
    <property type="entry name" value="HATPase"/>
    <property type="match status" value="1"/>
</dbReference>
<dbReference type="FunFam" id="3.30.565.10:FF:000006">
    <property type="entry name" value="Sensor histidine kinase WalK"/>
    <property type="match status" value="1"/>
</dbReference>
<dbReference type="Pfam" id="PF02518">
    <property type="entry name" value="HATPase_c"/>
    <property type="match status" value="1"/>
</dbReference>
<dbReference type="PROSITE" id="PS50885">
    <property type="entry name" value="HAMP"/>
    <property type="match status" value="1"/>
</dbReference>
<dbReference type="InterPro" id="IPR050351">
    <property type="entry name" value="BphY/WalK/GraS-like"/>
</dbReference>
<evidence type="ECO:0000313" key="18">
    <source>
        <dbReference type="EMBL" id="THE14732.1"/>
    </source>
</evidence>
<dbReference type="NCBIfam" id="NF046044">
    <property type="entry name" value="PnpS"/>
    <property type="match status" value="1"/>
</dbReference>
<feature type="domain" description="HAMP" evidence="17">
    <location>
        <begin position="76"/>
        <end position="128"/>
    </location>
</feature>
<keyword evidence="5" id="KW-0597">Phosphoprotein</keyword>
<dbReference type="AlphaFoldDB" id="A0A4S3Q016"/>
<dbReference type="STRING" id="1033734.GCA_000285535_03766"/>
<dbReference type="GO" id="GO:0005886">
    <property type="term" value="C:plasma membrane"/>
    <property type="evidence" value="ECO:0007669"/>
    <property type="project" value="UniProtKB-SubCell"/>
</dbReference>
<dbReference type="CDD" id="cd06225">
    <property type="entry name" value="HAMP"/>
    <property type="match status" value="1"/>
</dbReference>
<evidence type="ECO:0000256" key="2">
    <source>
        <dbReference type="ARBA" id="ARBA00004651"/>
    </source>
</evidence>
<dbReference type="InterPro" id="IPR000014">
    <property type="entry name" value="PAS"/>
</dbReference>
<feature type="domain" description="Histidine kinase" evidence="15">
    <location>
        <begin position="258"/>
        <end position="476"/>
    </location>
</feature>
<evidence type="ECO:0000259" key="15">
    <source>
        <dbReference type="PROSITE" id="PS50109"/>
    </source>
</evidence>
<dbReference type="OrthoDB" id="9813151at2"/>
<sequence>MNKFQSRLLFAIIFLIIIVFLCMGFMLGQFISSLITNSAEHGTSVEKTVQQVWIALIVCLGIALVIILSLIVRITTTYTKPIDAATKAVKELAKGDYRARTYEDHISAAGLLGQSINIVARNIEEMTKSYEMQHDRLHTLIENMGSGLLFIDSKGYISIFNRTINEIFKIDQDDLMGQLYYEAFTHKEIVTLIEEIFMTERKLRRQIHLTIGSEQKDFEVYATPILGANVEWKGVVLVFHDISDLKRLEQMRKDFVANVSHELRTPITSIKGFAETLLDGAMNDREVLDEFLTIILHESHRLQVLIQDLLDLSKIENKGFSLNLSRVNVRELLENSLRMLRSKAEEKEIQLELTVDDLTTVIEGDMDRLKQVFINVINNSLSYSPNKAKVAIKATNLSDDVEIQIIDTGIGIEEKELSRIFERFYRVDKARSRNSGGTGLGLAIVKHIIEAHGGAVQITSKVGEGTTVTIRLKKEISSSKIE</sequence>
<dbReference type="Gene3D" id="3.30.450.20">
    <property type="entry name" value="PAS domain"/>
    <property type="match status" value="1"/>
</dbReference>
<evidence type="ECO:0000256" key="13">
    <source>
        <dbReference type="ARBA" id="ARBA00023136"/>
    </source>
</evidence>
<dbReference type="SMART" id="SM00388">
    <property type="entry name" value="HisKA"/>
    <property type="match status" value="1"/>
</dbReference>
<dbReference type="InterPro" id="IPR005467">
    <property type="entry name" value="His_kinase_dom"/>
</dbReference>
<dbReference type="GO" id="GO:0004721">
    <property type="term" value="F:phosphoprotein phosphatase activity"/>
    <property type="evidence" value="ECO:0007669"/>
    <property type="project" value="TreeGrafter"/>
</dbReference>
<keyword evidence="6" id="KW-0808">Transferase</keyword>
<dbReference type="PROSITE" id="PS50109">
    <property type="entry name" value="HIS_KIN"/>
    <property type="match status" value="1"/>
</dbReference>
<dbReference type="GO" id="GO:0006355">
    <property type="term" value="P:regulation of DNA-templated transcription"/>
    <property type="evidence" value="ECO:0007669"/>
    <property type="project" value="InterPro"/>
</dbReference>
<dbReference type="SUPFAM" id="SSF47384">
    <property type="entry name" value="Homodimeric domain of signal transducing histidine kinase"/>
    <property type="match status" value="1"/>
</dbReference>
<keyword evidence="9 18" id="KW-0418">Kinase</keyword>
<feature type="transmembrane region" description="Helical" evidence="14">
    <location>
        <begin position="52"/>
        <end position="72"/>
    </location>
</feature>
<evidence type="ECO:0000256" key="14">
    <source>
        <dbReference type="SAM" id="Phobius"/>
    </source>
</evidence>
<feature type="transmembrane region" description="Helical" evidence="14">
    <location>
        <begin position="7"/>
        <end position="32"/>
    </location>
</feature>
<dbReference type="Gene3D" id="6.10.340.10">
    <property type="match status" value="1"/>
</dbReference>
<dbReference type="Pfam" id="PF00512">
    <property type="entry name" value="HisKA"/>
    <property type="match status" value="1"/>
</dbReference>
<dbReference type="SUPFAM" id="SSF55785">
    <property type="entry name" value="PYP-like sensor domain (PAS domain)"/>
    <property type="match status" value="1"/>
</dbReference>
<evidence type="ECO:0000256" key="6">
    <source>
        <dbReference type="ARBA" id="ARBA00022679"/>
    </source>
</evidence>
<keyword evidence="12" id="KW-0902">Two-component regulatory system</keyword>
<keyword evidence="10" id="KW-0067">ATP-binding</keyword>
<evidence type="ECO:0000256" key="3">
    <source>
        <dbReference type="ARBA" id="ARBA00012438"/>
    </source>
</evidence>
<evidence type="ECO:0000256" key="4">
    <source>
        <dbReference type="ARBA" id="ARBA00022475"/>
    </source>
</evidence>
<comment type="catalytic activity">
    <reaction evidence="1">
        <text>ATP + protein L-histidine = ADP + protein N-phospho-L-histidine.</text>
        <dbReference type="EC" id="2.7.13.3"/>
    </reaction>
</comment>
<keyword evidence="4" id="KW-1003">Cell membrane</keyword>
<keyword evidence="13 14" id="KW-0472">Membrane</keyword>
<evidence type="ECO:0000256" key="5">
    <source>
        <dbReference type="ARBA" id="ARBA00022553"/>
    </source>
</evidence>
<evidence type="ECO:0000259" key="17">
    <source>
        <dbReference type="PROSITE" id="PS50885"/>
    </source>
</evidence>
<dbReference type="EMBL" id="SLUB01000003">
    <property type="protein sequence ID" value="THE14732.1"/>
    <property type="molecule type" value="Genomic_DNA"/>
</dbReference>
<dbReference type="InterPro" id="IPR036890">
    <property type="entry name" value="HATPase_C_sf"/>
</dbReference>
<dbReference type="InterPro" id="IPR004358">
    <property type="entry name" value="Sig_transdc_His_kin-like_C"/>
</dbReference>
<dbReference type="NCBIfam" id="TIGR00229">
    <property type="entry name" value="sensory_box"/>
    <property type="match status" value="1"/>
</dbReference>
<dbReference type="Gene3D" id="3.30.565.10">
    <property type="entry name" value="Histidine kinase-like ATPase, C-terminal domain"/>
    <property type="match status" value="1"/>
</dbReference>
<keyword evidence="8" id="KW-0547">Nucleotide-binding</keyword>
<dbReference type="GO" id="GO:0016036">
    <property type="term" value="P:cellular response to phosphate starvation"/>
    <property type="evidence" value="ECO:0007669"/>
    <property type="project" value="TreeGrafter"/>
</dbReference>
<accession>A0A4S3Q016</accession>
<dbReference type="FunFam" id="1.10.287.130:FF:000001">
    <property type="entry name" value="Two-component sensor histidine kinase"/>
    <property type="match status" value="1"/>
</dbReference>
<dbReference type="SUPFAM" id="SSF55874">
    <property type="entry name" value="ATPase domain of HSP90 chaperone/DNA topoisomerase II/histidine kinase"/>
    <property type="match status" value="1"/>
</dbReference>
<dbReference type="PANTHER" id="PTHR45453:SF1">
    <property type="entry name" value="PHOSPHATE REGULON SENSOR PROTEIN PHOR"/>
    <property type="match status" value="1"/>
</dbReference>
<dbReference type="CDD" id="cd00082">
    <property type="entry name" value="HisKA"/>
    <property type="match status" value="1"/>
</dbReference>
<dbReference type="SMART" id="SM00091">
    <property type="entry name" value="PAS"/>
    <property type="match status" value="1"/>
</dbReference>
<dbReference type="SMART" id="SM00387">
    <property type="entry name" value="HATPase_c"/>
    <property type="match status" value="1"/>
</dbReference>
<dbReference type="Pfam" id="PF00989">
    <property type="entry name" value="PAS"/>
    <property type="match status" value="1"/>
</dbReference>
<comment type="caution">
    <text evidence="18">The sequence shown here is derived from an EMBL/GenBank/DDBJ whole genome shotgun (WGS) entry which is preliminary data.</text>
</comment>
<dbReference type="InterPro" id="IPR003594">
    <property type="entry name" value="HATPase_dom"/>
</dbReference>
<dbReference type="PANTHER" id="PTHR45453">
    <property type="entry name" value="PHOSPHATE REGULON SENSOR PROTEIN PHOR"/>
    <property type="match status" value="1"/>
</dbReference>
<evidence type="ECO:0000256" key="11">
    <source>
        <dbReference type="ARBA" id="ARBA00022989"/>
    </source>
</evidence>
<dbReference type="GO" id="GO:0005524">
    <property type="term" value="F:ATP binding"/>
    <property type="evidence" value="ECO:0007669"/>
    <property type="project" value="UniProtKB-KW"/>
</dbReference>
<evidence type="ECO:0000256" key="7">
    <source>
        <dbReference type="ARBA" id="ARBA00022692"/>
    </source>
</evidence>
<dbReference type="RefSeq" id="WP_136378083.1">
    <property type="nucleotide sequence ID" value="NZ_SLUB01000003.1"/>
</dbReference>
<evidence type="ECO:0000256" key="1">
    <source>
        <dbReference type="ARBA" id="ARBA00000085"/>
    </source>
</evidence>
<comment type="subcellular location">
    <subcellularLocation>
        <location evidence="2">Cell membrane</location>
        <topology evidence="2">Multi-pass membrane protein</topology>
    </subcellularLocation>
</comment>
<name>A0A4S3Q016_9BACI</name>
<dbReference type="InterPro" id="IPR003661">
    <property type="entry name" value="HisK_dim/P_dom"/>
</dbReference>
<dbReference type="InterPro" id="IPR035965">
    <property type="entry name" value="PAS-like_dom_sf"/>
</dbReference>
<evidence type="ECO:0000256" key="9">
    <source>
        <dbReference type="ARBA" id="ARBA00022777"/>
    </source>
</evidence>
<dbReference type="Proteomes" id="UP000306477">
    <property type="component" value="Unassembled WGS sequence"/>
</dbReference>
<gene>
    <name evidence="18" type="ORF">E1I69_02615</name>
</gene>
<reference evidence="18 19" key="1">
    <citation type="journal article" date="2019" name="Indoor Air">
        <title>Impacts of indoor surface finishes on bacterial viability.</title>
        <authorList>
            <person name="Hu J."/>
            <person name="Maamar S.B."/>
            <person name="Glawe A.J."/>
            <person name="Gottel N."/>
            <person name="Gilbert J.A."/>
            <person name="Hartmann E.M."/>
        </authorList>
    </citation>
    <scope>NUCLEOTIDE SEQUENCE [LARGE SCALE GENOMIC DNA]</scope>
    <source>
        <strain evidence="18 19">AF060A6</strain>
    </source>
</reference>
<evidence type="ECO:0000256" key="12">
    <source>
        <dbReference type="ARBA" id="ARBA00023012"/>
    </source>
</evidence>
<dbReference type="PROSITE" id="PS50112">
    <property type="entry name" value="PAS"/>
    <property type="match status" value="1"/>
</dbReference>
<dbReference type="InterPro" id="IPR036097">
    <property type="entry name" value="HisK_dim/P_sf"/>
</dbReference>
<protein>
    <recommendedName>
        <fullName evidence="3">histidine kinase</fullName>
        <ecNumber evidence="3">2.7.13.3</ecNumber>
    </recommendedName>
</protein>
<dbReference type="EC" id="2.7.13.3" evidence="3"/>
<organism evidence="18 19">
    <name type="scientific">Bacillus timonensis</name>
    <dbReference type="NCBI Taxonomy" id="1033734"/>
    <lineage>
        <taxon>Bacteria</taxon>
        <taxon>Bacillati</taxon>
        <taxon>Bacillota</taxon>
        <taxon>Bacilli</taxon>
        <taxon>Bacillales</taxon>
        <taxon>Bacillaceae</taxon>
        <taxon>Bacillus</taxon>
    </lineage>
</organism>
<keyword evidence="11 14" id="KW-1133">Transmembrane helix</keyword>